<sequence length="365" mass="40513">MEISKRANTQLAPHANSAVVVLVIFLVLTLIFTALRFYSRWTTRRRFFGADWVLLAAEIFYIIYTAVSFVSLIQGGVGHHLEDLEKGQVTLIFKLLTVIQITYAVCMALLKTSVCLLYIHIFPHTWIKACSYGIIVLSACWALFTTLLGLLICRPIAALWDPTKGTCGNEQAGYSSVSGIELVIDIFIILLPLPVVWRLNTSTTSKIAMSSLFGLGLTTIVVTGVRLHVILNLDFKDFSYTAVDLYNLTVAELGVAFMVASSLGLRPLVEKWFFHKRWLSRKAAYGSNPKSDQYSMKTNGTTQNDQSGPKDTLDIAATDDEIYLVRDQHSTARVSAAGWPHDDEEAPKGQAITVSRGFTVEHENV</sequence>
<accession>A0ACC1RAE8</accession>
<reference evidence="1" key="1">
    <citation type="submission" date="2022-07" db="EMBL/GenBank/DDBJ databases">
        <title>Genome Sequence of Lecanicillium saksenae.</title>
        <authorList>
            <person name="Buettner E."/>
        </authorList>
    </citation>
    <scope>NUCLEOTIDE SEQUENCE</scope>
    <source>
        <strain evidence="1">VT-O1</strain>
    </source>
</reference>
<gene>
    <name evidence="1" type="ORF">NLG97_g308</name>
</gene>
<dbReference type="EMBL" id="JANAKD010000009">
    <property type="protein sequence ID" value="KAJ3499467.1"/>
    <property type="molecule type" value="Genomic_DNA"/>
</dbReference>
<dbReference type="Proteomes" id="UP001148737">
    <property type="component" value="Unassembled WGS sequence"/>
</dbReference>
<organism evidence="1 2">
    <name type="scientific">Lecanicillium saksenae</name>
    <dbReference type="NCBI Taxonomy" id="468837"/>
    <lineage>
        <taxon>Eukaryota</taxon>
        <taxon>Fungi</taxon>
        <taxon>Dikarya</taxon>
        <taxon>Ascomycota</taxon>
        <taxon>Pezizomycotina</taxon>
        <taxon>Sordariomycetes</taxon>
        <taxon>Hypocreomycetidae</taxon>
        <taxon>Hypocreales</taxon>
        <taxon>Cordycipitaceae</taxon>
        <taxon>Lecanicillium</taxon>
    </lineage>
</organism>
<protein>
    <submittedName>
        <fullName evidence="1">Uncharacterized protein</fullName>
    </submittedName>
</protein>
<evidence type="ECO:0000313" key="2">
    <source>
        <dbReference type="Proteomes" id="UP001148737"/>
    </source>
</evidence>
<keyword evidence="2" id="KW-1185">Reference proteome</keyword>
<name>A0ACC1RAE8_9HYPO</name>
<comment type="caution">
    <text evidence="1">The sequence shown here is derived from an EMBL/GenBank/DDBJ whole genome shotgun (WGS) entry which is preliminary data.</text>
</comment>
<evidence type="ECO:0000313" key="1">
    <source>
        <dbReference type="EMBL" id="KAJ3499467.1"/>
    </source>
</evidence>
<proteinExistence type="predicted"/>